<evidence type="ECO:0000313" key="5">
    <source>
        <dbReference type="EMBL" id="OAV62090.1"/>
    </source>
</evidence>
<protein>
    <recommendedName>
        <fullName evidence="7">C4-dicarboxylate ABC transporter substrate-binding protein</fullName>
    </recommendedName>
</protein>
<dbReference type="EMBL" id="LXEY01000014">
    <property type="protein sequence ID" value="OAV62090.1"/>
    <property type="molecule type" value="Genomic_DNA"/>
</dbReference>
<dbReference type="AlphaFoldDB" id="A0A1B7M0Y2"/>
<dbReference type="OrthoDB" id="9815946at2"/>
<feature type="signal peptide" evidence="4">
    <location>
        <begin position="1"/>
        <end position="27"/>
    </location>
</feature>
<evidence type="ECO:0008006" key="7">
    <source>
        <dbReference type="Google" id="ProtNLM"/>
    </source>
</evidence>
<comment type="caution">
    <text evidence="5">The sequence shown here is derived from an EMBL/GenBank/DDBJ whole genome shotgun (WGS) entry which is preliminary data.</text>
</comment>
<name>A0A1B7M0Y2_9MICC</name>
<organism evidence="5 6">
    <name type="scientific">Enteractinococcus helveticum</name>
    <dbReference type="NCBI Taxonomy" id="1837282"/>
    <lineage>
        <taxon>Bacteria</taxon>
        <taxon>Bacillati</taxon>
        <taxon>Actinomycetota</taxon>
        <taxon>Actinomycetes</taxon>
        <taxon>Micrococcales</taxon>
        <taxon>Micrococcaceae</taxon>
    </lineage>
</organism>
<sequence>MKTSLTSRFGKVAALAAAGALALSACGDGVVEGGGAEETFEFTLANGALDGTQHHVVAEEYMDAVEEASDGAITFERTSFEALCAMNEVADCVRDGRADIGITVTDYTPHLLPTLSVMSITFLNNDIQAAVQSLYEVHENYEPAQAQLESANLEYISTWPVGALLIGSKEPVESIDDVKGLSARAAGPVTQKSLEAAGVNVNAITAAETYESLQRGVIDSVASSLDFAVNYKVTEQLPYWADPGLGQYTAYGMWWNKDSYESLTPELQEVVDGVTREFNEGRTIEIANRELEGICQGMLDSPDVESFHSWDDAETEEWRELAAEGAQDAWLDIMADYNFDDAEAYLDEYVSTYESLESPDNPVDAGIECASKWQEQNN</sequence>
<evidence type="ECO:0000256" key="2">
    <source>
        <dbReference type="ARBA" id="ARBA00022448"/>
    </source>
</evidence>
<dbReference type="Gene3D" id="3.40.190.170">
    <property type="entry name" value="Bacterial extracellular solute-binding protein, family 7"/>
    <property type="match status" value="1"/>
</dbReference>
<evidence type="ECO:0000256" key="3">
    <source>
        <dbReference type="ARBA" id="ARBA00022729"/>
    </source>
</evidence>
<dbReference type="GO" id="GO:0055085">
    <property type="term" value="P:transmembrane transport"/>
    <property type="evidence" value="ECO:0007669"/>
    <property type="project" value="InterPro"/>
</dbReference>
<keyword evidence="2" id="KW-0813">Transport</keyword>
<keyword evidence="3 4" id="KW-0732">Signal</keyword>
<comment type="similarity">
    <text evidence="1">Belongs to the bacterial solute-binding protein 7 family.</text>
</comment>
<keyword evidence="6" id="KW-1185">Reference proteome</keyword>
<dbReference type="Proteomes" id="UP000078292">
    <property type="component" value="Unassembled WGS sequence"/>
</dbReference>
<evidence type="ECO:0000256" key="4">
    <source>
        <dbReference type="SAM" id="SignalP"/>
    </source>
</evidence>
<gene>
    <name evidence="5" type="ORF">A6F49_07255</name>
</gene>
<dbReference type="InterPro" id="IPR038404">
    <property type="entry name" value="TRAP_DctP_sf"/>
</dbReference>
<dbReference type="RefSeq" id="WP_043057249.1">
    <property type="nucleotide sequence ID" value="NZ_LXEY01000014.1"/>
</dbReference>
<evidence type="ECO:0000256" key="1">
    <source>
        <dbReference type="ARBA" id="ARBA00009023"/>
    </source>
</evidence>
<proteinExistence type="inferred from homology"/>
<dbReference type="Pfam" id="PF03480">
    <property type="entry name" value="DctP"/>
    <property type="match status" value="1"/>
</dbReference>
<dbReference type="PANTHER" id="PTHR33376:SF7">
    <property type="entry name" value="C4-DICARBOXYLATE-BINDING PROTEIN DCTB"/>
    <property type="match status" value="1"/>
</dbReference>
<reference evidence="5 6" key="1">
    <citation type="submission" date="2016-04" db="EMBL/GenBank/DDBJ databases">
        <title>First whole genome shotgun sequence of the bacterium Enteractinococcus sp. strain UASWS1574.</title>
        <authorList>
            <person name="Crovadore J."/>
            <person name="Chablais R."/>
            <person name="Lefort F."/>
        </authorList>
    </citation>
    <scope>NUCLEOTIDE SEQUENCE [LARGE SCALE GENOMIC DNA]</scope>
    <source>
        <strain evidence="5 6">UASWS1574</strain>
    </source>
</reference>
<dbReference type="STRING" id="1837282.A6F49_07255"/>
<dbReference type="PANTHER" id="PTHR33376">
    <property type="match status" value="1"/>
</dbReference>
<evidence type="ECO:0000313" key="6">
    <source>
        <dbReference type="Proteomes" id="UP000078292"/>
    </source>
</evidence>
<feature type="chain" id="PRO_5038945376" description="C4-dicarboxylate ABC transporter substrate-binding protein" evidence="4">
    <location>
        <begin position="28"/>
        <end position="378"/>
    </location>
</feature>
<accession>A0A1B7M0Y2</accession>
<dbReference type="PROSITE" id="PS51257">
    <property type="entry name" value="PROKAR_LIPOPROTEIN"/>
    <property type="match status" value="1"/>
</dbReference>
<dbReference type="NCBIfam" id="NF037995">
    <property type="entry name" value="TRAP_S1"/>
    <property type="match status" value="1"/>
</dbReference>
<dbReference type="InterPro" id="IPR018389">
    <property type="entry name" value="DctP_fam"/>
</dbReference>